<gene>
    <name evidence="2" type="ORF">JAO78_001235</name>
</gene>
<accession>A0ABS8BZE8</accession>
<keyword evidence="1" id="KW-0732">Signal</keyword>
<evidence type="ECO:0000256" key="1">
    <source>
        <dbReference type="SAM" id="SignalP"/>
    </source>
</evidence>
<reference evidence="2 3" key="1">
    <citation type="submission" date="2021-10" db="EMBL/GenBank/DDBJ databases">
        <title>Alishewanella koreense sp. nov. isolated from seawater of southwestern coast in South Korea and the proposal for the reclassification of Rheinheimera perlucida and Rheinheimera tuosuensis as Arsukibacterium perlucida and Arsukibacterium tuosuensis.</title>
        <authorList>
            <person name="Kim K.H."/>
            <person name="Ruan W."/>
            <person name="Kim K.R."/>
            <person name="Baek J.H."/>
            <person name="Jeon C.O."/>
        </authorList>
    </citation>
    <scope>NUCLEOTIDE SEQUENCE [LARGE SCALE GENOMIC DNA]</scope>
    <source>
        <strain evidence="2 3">16-MA</strain>
    </source>
</reference>
<feature type="chain" id="PRO_5046348141" evidence="1">
    <location>
        <begin position="21"/>
        <end position="248"/>
    </location>
</feature>
<protein>
    <submittedName>
        <fullName evidence="2">TIGR04219 family outer membrane beta-barrel protein</fullName>
    </submittedName>
</protein>
<evidence type="ECO:0000313" key="2">
    <source>
        <dbReference type="EMBL" id="MCB5225441.1"/>
    </source>
</evidence>
<feature type="signal peptide" evidence="1">
    <location>
        <begin position="1"/>
        <end position="20"/>
    </location>
</feature>
<dbReference type="InterPro" id="IPR026387">
    <property type="entry name" value="OMP_w_GlyGly"/>
</dbReference>
<name>A0ABS8BZE8_9ALTE</name>
<dbReference type="EMBL" id="JAEINI020000001">
    <property type="protein sequence ID" value="MCB5225441.1"/>
    <property type="molecule type" value="Genomic_DNA"/>
</dbReference>
<evidence type="ECO:0000313" key="3">
    <source>
        <dbReference type="Proteomes" id="UP000633814"/>
    </source>
</evidence>
<organism evidence="2 3">
    <name type="scientific">Alishewanella maricola</name>
    <dbReference type="NCBI Taxonomy" id="2795740"/>
    <lineage>
        <taxon>Bacteria</taxon>
        <taxon>Pseudomonadati</taxon>
        <taxon>Pseudomonadota</taxon>
        <taxon>Gammaproteobacteria</taxon>
        <taxon>Alteromonadales</taxon>
        <taxon>Alteromonadaceae</taxon>
        <taxon>Alishewanella</taxon>
    </lineage>
</organism>
<dbReference type="RefSeq" id="WP_226749532.1">
    <property type="nucleotide sequence ID" value="NZ_JAEINI020000001.1"/>
</dbReference>
<comment type="caution">
    <text evidence="2">The sequence shown here is derived from an EMBL/GenBank/DDBJ whole genome shotgun (WGS) entry which is preliminary data.</text>
</comment>
<dbReference type="NCBIfam" id="TIGR04219">
    <property type="entry name" value="OMP_w_GlyGly"/>
    <property type="match status" value="1"/>
</dbReference>
<keyword evidence="3" id="KW-1185">Reference proteome</keyword>
<sequence length="248" mass="27251">MKKCVGVIGSLLLLSTTVQADTVLGLYAGADYWQTQVNGGFANSEQTQAFNFEDASQQSFYLALEHPLPLLPNLRIQYQTLETQGNTLLNSTFTFGGVNYIQGTNIATELDLSSTDYVLYYEVLDNGLITLDLGVTAKHLKGYAVARSASVGTIQDINQVVPMLYVDTRIGILGTGLDVFATANATRWQDSHLYDAQAGIGYQLVDNLLIDLRLKVGYRTVDLRLDDIDDLYADLQFKGAFAGVELHF</sequence>
<proteinExistence type="predicted"/>
<dbReference type="Proteomes" id="UP000633814">
    <property type="component" value="Unassembled WGS sequence"/>
</dbReference>